<dbReference type="SUPFAM" id="SSF54171">
    <property type="entry name" value="DNA-binding domain"/>
    <property type="match status" value="2"/>
</dbReference>
<keyword evidence="6" id="KW-0539">Nucleus</keyword>
<feature type="domain" description="AP2/ERF" evidence="7">
    <location>
        <begin position="460"/>
        <end position="518"/>
    </location>
</feature>
<evidence type="ECO:0000256" key="3">
    <source>
        <dbReference type="ARBA" id="ARBA00023015"/>
    </source>
</evidence>
<sequence>MKSMNNDDGNNNHNADWLGFSLSPQMNMEVPSGTDHHQQTRSASAAVPTAIPTNLFHSQLPHLNCGLYYGVEGENGGFYSPLHVMPLKSDGSPCMMDALTRTQPQATMATTSTPKLEDFFVGATIGTHHYESNDREAMALSLDSSTTMYYHQDTDHEPNNQICLNHLEQNPRQQHHHHIQVQQYPYYSNFRNNEMSVGEDAKQMTQASDCNLLLPNMGDDGITGMKNWVSRNHQSNHVMEQKMLRCVVENGGESGPNISAMTFGDLECLSLSMSPGSQSSCVTGTSQQISPSVTDCAAMETKKRGPGKGDQKQIVHRKSIDTFGQRTSQYRGVTRHRWTGRYEAHLWDNSCKKEGQSRKGRQGGYDMEEKAARAYDLAALKYWGPSTHINSPLENYQKEIEEMKNMTRQEYVAHLRRFNIICLSVYPCIHMVSLLDLTFVRHFPLYLSRKSSGFSRGASIYRGVTRHHQHGRWQARIGRVAGNKDLYLGTFSTQEEAAEAYDVAAIKFRGVSAVTNFDITRYDVERIMASNTLLAGELARRNKDIGPCNDATTDHNSSTHKSENESDWKMVFCQSSQQLDHKASNAVDNYRTQAFSLSPENVIANDSIFSLHQQQVEDSSKMGTHMSNASSLVTSLCSSREGSPDRANLPVLFGMPPSAASKLYTSPICDVNSWIPAAAAAQLRPAAVSLPHMPVFAAWTDA</sequence>
<dbReference type="FunFam" id="3.30.730.10:FF:000002">
    <property type="entry name" value="AP2-like ethylene-responsive transcription factor"/>
    <property type="match status" value="1"/>
</dbReference>
<dbReference type="GO" id="GO:0005634">
    <property type="term" value="C:nucleus"/>
    <property type="evidence" value="ECO:0007669"/>
    <property type="project" value="UniProtKB-SubCell"/>
</dbReference>
<reference evidence="8" key="1">
    <citation type="journal article" date="2021" name="J. Hered.">
        <title>Genome Assembly of Salicaceae Populus deltoides (Eastern Cottonwood) I-69 Based on Nanopore Sequencing and Hi-C Technologies.</title>
        <authorList>
            <person name="Bai S."/>
            <person name="Wu H."/>
            <person name="Zhang J."/>
            <person name="Pan Z."/>
            <person name="Zhao W."/>
            <person name="Li Z."/>
            <person name="Tong C."/>
        </authorList>
    </citation>
    <scope>NUCLEOTIDE SEQUENCE</scope>
    <source>
        <tissue evidence="8">Leaf</tissue>
    </source>
</reference>
<protein>
    <recommendedName>
        <fullName evidence="7">AP2/ERF domain-containing protein</fullName>
    </recommendedName>
</protein>
<dbReference type="Pfam" id="PF00847">
    <property type="entry name" value="AP2"/>
    <property type="match status" value="2"/>
</dbReference>
<feature type="domain" description="AP2/ERF" evidence="7">
    <location>
        <begin position="329"/>
        <end position="392"/>
    </location>
</feature>
<name>A0A8T2YF98_POPDE</name>
<accession>A0A8T2YF98</accession>
<evidence type="ECO:0000313" key="9">
    <source>
        <dbReference type="Proteomes" id="UP000807159"/>
    </source>
</evidence>
<keyword evidence="3" id="KW-0805">Transcription regulation</keyword>
<dbReference type="Gene3D" id="3.30.730.10">
    <property type="entry name" value="AP2/ERF domain"/>
    <property type="match status" value="2"/>
</dbReference>
<keyword evidence="4" id="KW-0238">DNA-binding</keyword>
<dbReference type="Proteomes" id="UP000807159">
    <property type="component" value="Chromosome 7"/>
</dbReference>
<dbReference type="SMART" id="SM00380">
    <property type="entry name" value="AP2"/>
    <property type="match status" value="2"/>
</dbReference>
<evidence type="ECO:0000259" key="7">
    <source>
        <dbReference type="PROSITE" id="PS51032"/>
    </source>
</evidence>
<dbReference type="EMBL" id="JACEGQ020000007">
    <property type="protein sequence ID" value="KAH8503824.1"/>
    <property type="molecule type" value="Genomic_DNA"/>
</dbReference>
<dbReference type="PANTHER" id="PTHR32467">
    <property type="entry name" value="AP2-LIKE ETHYLENE-RESPONSIVE TRANSCRIPTION FACTOR"/>
    <property type="match status" value="1"/>
</dbReference>
<comment type="caution">
    <text evidence="8">The sequence shown here is derived from an EMBL/GenBank/DDBJ whole genome shotgun (WGS) entry which is preliminary data.</text>
</comment>
<evidence type="ECO:0000256" key="2">
    <source>
        <dbReference type="ARBA" id="ARBA00022737"/>
    </source>
</evidence>
<dbReference type="GO" id="GO:0003677">
    <property type="term" value="F:DNA binding"/>
    <property type="evidence" value="ECO:0007669"/>
    <property type="project" value="UniProtKB-KW"/>
</dbReference>
<gene>
    <name evidence="8" type="ORF">H0E87_014895</name>
</gene>
<evidence type="ECO:0000256" key="5">
    <source>
        <dbReference type="ARBA" id="ARBA00023163"/>
    </source>
</evidence>
<dbReference type="InterPro" id="IPR001471">
    <property type="entry name" value="AP2/ERF_dom"/>
</dbReference>
<dbReference type="InterPro" id="IPR016177">
    <property type="entry name" value="DNA-bd_dom_sf"/>
</dbReference>
<dbReference type="PROSITE" id="PS51032">
    <property type="entry name" value="AP2_ERF"/>
    <property type="match status" value="2"/>
</dbReference>
<evidence type="ECO:0000256" key="6">
    <source>
        <dbReference type="ARBA" id="ARBA00023242"/>
    </source>
</evidence>
<dbReference type="InterPro" id="IPR036955">
    <property type="entry name" value="AP2/ERF_dom_sf"/>
</dbReference>
<dbReference type="PANTHER" id="PTHR32467:SF211">
    <property type="entry name" value="AP2-LIKE ETHYLENE-RESPONSIVE TRANSCRIPTION FACTOR ANT"/>
    <property type="match status" value="1"/>
</dbReference>
<dbReference type="CDD" id="cd00018">
    <property type="entry name" value="AP2"/>
    <property type="match status" value="2"/>
</dbReference>
<evidence type="ECO:0000256" key="1">
    <source>
        <dbReference type="ARBA" id="ARBA00004123"/>
    </source>
</evidence>
<keyword evidence="5" id="KW-0804">Transcription</keyword>
<keyword evidence="9" id="KW-1185">Reference proteome</keyword>
<organism evidence="8 9">
    <name type="scientific">Populus deltoides</name>
    <name type="common">Eastern poplar</name>
    <name type="synonym">Eastern cottonwood</name>
    <dbReference type="NCBI Taxonomy" id="3696"/>
    <lineage>
        <taxon>Eukaryota</taxon>
        <taxon>Viridiplantae</taxon>
        <taxon>Streptophyta</taxon>
        <taxon>Embryophyta</taxon>
        <taxon>Tracheophyta</taxon>
        <taxon>Spermatophyta</taxon>
        <taxon>Magnoliopsida</taxon>
        <taxon>eudicotyledons</taxon>
        <taxon>Gunneridae</taxon>
        <taxon>Pentapetalae</taxon>
        <taxon>rosids</taxon>
        <taxon>fabids</taxon>
        <taxon>Malpighiales</taxon>
        <taxon>Salicaceae</taxon>
        <taxon>Saliceae</taxon>
        <taxon>Populus</taxon>
    </lineage>
</organism>
<comment type="subcellular location">
    <subcellularLocation>
        <location evidence="1">Nucleus</location>
    </subcellularLocation>
</comment>
<dbReference type="FunFam" id="3.30.730.10:FF:000003">
    <property type="entry name" value="AP2-like ethylene-responsive transcription factor ANT"/>
    <property type="match status" value="1"/>
</dbReference>
<evidence type="ECO:0000256" key="4">
    <source>
        <dbReference type="ARBA" id="ARBA00023125"/>
    </source>
</evidence>
<proteinExistence type="predicted"/>
<keyword evidence="2" id="KW-0677">Repeat</keyword>
<evidence type="ECO:0000313" key="8">
    <source>
        <dbReference type="EMBL" id="KAH8503824.1"/>
    </source>
</evidence>
<dbReference type="GO" id="GO:0003700">
    <property type="term" value="F:DNA-binding transcription factor activity"/>
    <property type="evidence" value="ECO:0007669"/>
    <property type="project" value="InterPro"/>
</dbReference>
<dbReference type="AlphaFoldDB" id="A0A8T2YF98"/>